<protein>
    <recommendedName>
        <fullName evidence="3">CBS domain-containing protein</fullName>
    </recommendedName>
</protein>
<reference evidence="4 5" key="1">
    <citation type="submission" date="2017-11" db="EMBL/GenBank/DDBJ databases">
        <title>Draft genome sequence of magnetotactic bacterium Magnetospirillum kuznetsovii LBB-42.</title>
        <authorList>
            <person name="Grouzdev D.S."/>
            <person name="Rysina M.S."/>
            <person name="Baslerov R.V."/>
            <person name="Koziaeva V."/>
        </authorList>
    </citation>
    <scope>NUCLEOTIDE SEQUENCE [LARGE SCALE GENOMIC DNA]</scope>
    <source>
        <strain evidence="4 5">LBB-42</strain>
    </source>
</reference>
<evidence type="ECO:0000256" key="2">
    <source>
        <dbReference type="PROSITE-ProRule" id="PRU00703"/>
    </source>
</evidence>
<evidence type="ECO:0000313" key="4">
    <source>
        <dbReference type="EMBL" id="RAU23050.1"/>
    </source>
</evidence>
<dbReference type="PANTHER" id="PTHR43080">
    <property type="entry name" value="CBS DOMAIN-CONTAINING PROTEIN CBSX3, MITOCHONDRIAL"/>
    <property type="match status" value="1"/>
</dbReference>
<dbReference type="Pfam" id="PF00571">
    <property type="entry name" value="CBS"/>
    <property type="match status" value="2"/>
</dbReference>
<dbReference type="EMBL" id="PGTO01000003">
    <property type="protein sequence ID" value="RAU23050.1"/>
    <property type="molecule type" value="Genomic_DNA"/>
</dbReference>
<dbReference type="Proteomes" id="UP000251075">
    <property type="component" value="Unassembled WGS sequence"/>
</dbReference>
<name>A0A364P1B5_9PROT</name>
<evidence type="ECO:0000313" key="5">
    <source>
        <dbReference type="Proteomes" id="UP000251075"/>
    </source>
</evidence>
<evidence type="ECO:0000256" key="1">
    <source>
        <dbReference type="ARBA" id="ARBA00023122"/>
    </source>
</evidence>
<dbReference type="SUPFAM" id="SSF54631">
    <property type="entry name" value="CBS-domain pair"/>
    <property type="match status" value="1"/>
</dbReference>
<sequence>MRVEEILAKKGDNVHTISPSGSVHEAAVLLQDKGIGAVVCTDPTGGVVGIFSERDIARAVARHGWDSIDMSVAETMTRDVITCRLDDDLEYLLTVMTETRCRHIPVVRDGIVIGLVSIGDLVKAKQE</sequence>
<dbReference type="PANTHER" id="PTHR43080:SF2">
    <property type="entry name" value="CBS DOMAIN-CONTAINING PROTEIN"/>
    <property type="match status" value="1"/>
</dbReference>
<dbReference type="InterPro" id="IPR044725">
    <property type="entry name" value="CBSX3_CBS_dom"/>
</dbReference>
<dbReference type="Gene3D" id="3.10.580.10">
    <property type="entry name" value="CBS-domain"/>
    <property type="match status" value="1"/>
</dbReference>
<dbReference type="CDD" id="cd04623">
    <property type="entry name" value="CBS_pair_bac_euk"/>
    <property type="match status" value="1"/>
</dbReference>
<proteinExistence type="predicted"/>
<feature type="domain" description="CBS" evidence="3">
    <location>
        <begin position="76"/>
        <end position="127"/>
    </location>
</feature>
<dbReference type="SMART" id="SM00116">
    <property type="entry name" value="CBS"/>
    <property type="match status" value="2"/>
</dbReference>
<dbReference type="InterPro" id="IPR046342">
    <property type="entry name" value="CBS_dom_sf"/>
</dbReference>
<accession>A0A364P1B5</accession>
<gene>
    <name evidence="4" type="ORF">CU669_05020</name>
</gene>
<keyword evidence="5" id="KW-1185">Reference proteome</keyword>
<dbReference type="InterPro" id="IPR000644">
    <property type="entry name" value="CBS_dom"/>
</dbReference>
<keyword evidence="1 2" id="KW-0129">CBS domain</keyword>
<comment type="caution">
    <text evidence="4">The sequence shown here is derived from an EMBL/GenBank/DDBJ whole genome shotgun (WGS) entry which is preliminary data.</text>
</comment>
<dbReference type="AlphaFoldDB" id="A0A364P1B5"/>
<evidence type="ECO:0000259" key="3">
    <source>
        <dbReference type="PROSITE" id="PS51371"/>
    </source>
</evidence>
<dbReference type="PROSITE" id="PS51371">
    <property type="entry name" value="CBS"/>
    <property type="match status" value="2"/>
</dbReference>
<feature type="domain" description="CBS" evidence="3">
    <location>
        <begin position="8"/>
        <end position="67"/>
    </location>
</feature>
<organism evidence="4 5">
    <name type="scientific">Paramagnetospirillum kuznetsovii</name>
    <dbReference type="NCBI Taxonomy" id="2053833"/>
    <lineage>
        <taxon>Bacteria</taxon>
        <taxon>Pseudomonadati</taxon>
        <taxon>Pseudomonadota</taxon>
        <taxon>Alphaproteobacteria</taxon>
        <taxon>Rhodospirillales</taxon>
        <taxon>Magnetospirillaceae</taxon>
        <taxon>Paramagnetospirillum</taxon>
    </lineage>
</organism>
<dbReference type="InterPro" id="IPR051257">
    <property type="entry name" value="Diverse_CBS-Domain"/>
</dbReference>
<dbReference type="OrthoDB" id="9807125at2"/>